<evidence type="ECO:0000256" key="10">
    <source>
        <dbReference type="ARBA" id="ARBA00023244"/>
    </source>
</evidence>
<dbReference type="UniPathway" id="UPA00262">
    <property type="reaction ID" value="UER00211"/>
</dbReference>
<dbReference type="Pfam" id="PF13241">
    <property type="entry name" value="NAD_binding_7"/>
    <property type="match status" value="1"/>
</dbReference>
<evidence type="ECO:0000256" key="11">
    <source>
        <dbReference type="ARBA" id="ARBA00023268"/>
    </source>
</evidence>
<dbReference type="GO" id="GO:0051287">
    <property type="term" value="F:NAD binding"/>
    <property type="evidence" value="ECO:0007669"/>
    <property type="project" value="InterPro"/>
</dbReference>
<evidence type="ECO:0000259" key="16">
    <source>
        <dbReference type="Pfam" id="PF10414"/>
    </source>
</evidence>
<protein>
    <submittedName>
        <fullName evidence="18">Uroporphyrin-III C-methyltransferase / precorrin-2 dehydrogenase / sirohydrochlorin ferrochelatase</fullName>
    </submittedName>
</protein>
<feature type="active site" description="Proton acceptor" evidence="14">
    <location>
        <position position="256"/>
    </location>
</feature>
<evidence type="ECO:0000313" key="18">
    <source>
        <dbReference type="EMBL" id="SCZ38716.1"/>
    </source>
</evidence>
<dbReference type="Gene3D" id="1.10.8.210">
    <property type="entry name" value="Sirohaem synthase, dimerisation domain"/>
    <property type="match status" value="1"/>
</dbReference>
<dbReference type="GO" id="GO:0051266">
    <property type="term" value="F:sirohydrochlorin ferrochelatase activity"/>
    <property type="evidence" value="ECO:0007669"/>
    <property type="project" value="InterPro"/>
</dbReference>
<dbReference type="GO" id="GO:0032259">
    <property type="term" value="P:methylation"/>
    <property type="evidence" value="ECO:0007669"/>
    <property type="project" value="UniProtKB-KW"/>
</dbReference>
<keyword evidence="3" id="KW-0169">Cobalamin biosynthesis</keyword>
<dbReference type="NCBIfam" id="NF007922">
    <property type="entry name" value="PRK10637.1"/>
    <property type="match status" value="1"/>
</dbReference>
<comment type="catalytic activity">
    <reaction evidence="13">
        <text>precorrin-2 + NAD(+) = sirohydrochlorin + NADH + 2 H(+)</text>
        <dbReference type="Rhea" id="RHEA:15613"/>
        <dbReference type="ChEBI" id="CHEBI:15378"/>
        <dbReference type="ChEBI" id="CHEBI:57540"/>
        <dbReference type="ChEBI" id="CHEBI:57945"/>
        <dbReference type="ChEBI" id="CHEBI:58351"/>
        <dbReference type="ChEBI" id="CHEBI:58827"/>
        <dbReference type="EC" id="1.3.1.76"/>
    </reaction>
</comment>
<evidence type="ECO:0000256" key="12">
    <source>
        <dbReference type="ARBA" id="ARBA00025705"/>
    </source>
</evidence>
<evidence type="ECO:0000256" key="13">
    <source>
        <dbReference type="ARBA" id="ARBA00047561"/>
    </source>
</evidence>
<dbReference type="AlphaFoldDB" id="A0A1G5NMT9"/>
<dbReference type="NCBIfam" id="NF004790">
    <property type="entry name" value="PRK06136.1"/>
    <property type="match status" value="1"/>
</dbReference>
<dbReference type="InterPro" id="IPR012409">
    <property type="entry name" value="Sirohaem_synth"/>
</dbReference>
<dbReference type="InterPro" id="IPR006367">
    <property type="entry name" value="Sirohaem_synthase_N"/>
</dbReference>
<dbReference type="RefSeq" id="WP_092812950.1">
    <property type="nucleotide sequence ID" value="NZ_FMVW01000005.1"/>
</dbReference>
<dbReference type="PIRSF" id="PIRSF036426">
    <property type="entry name" value="Sirohaem_synth"/>
    <property type="match status" value="1"/>
</dbReference>
<dbReference type="Pfam" id="PF10414">
    <property type="entry name" value="CysG_dimeriser"/>
    <property type="match status" value="1"/>
</dbReference>
<dbReference type="PROSITE" id="PS00839">
    <property type="entry name" value="SUMT_1"/>
    <property type="match status" value="1"/>
</dbReference>
<evidence type="ECO:0000256" key="8">
    <source>
        <dbReference type="ARBA" id="ARBA00023027"/>
    </source>
</evidence>
<sequence>MVVSQSDKLHVFPAFHKVAGRCVLVVGGGDEAAAKVRLLGESLAEISVVAAEVSPALREAIVSTGARHFARDFEASDVEGAVLVFAASGEEAEDRRVVSAARARGIPANAVDRPELCDFYTPALVNRAPLAVAITTTGAAPVAARRLRARLEAMLPRDYGRFIAFADSLRGRVRSRLSGGVARRRFWAGFFDSAALSMFSAGDRDGAVREAERLIDRAAAPARGFVSLVGAGPGAEDLLTLRAQRVLQEADIIFHDALVPEAVIAQGRRDAERVNVGKRKGCHAKSQDEINRLLIAAAREGRRIVRLKAGDPMVFGRAGEELAALRAAGIAHDVVPGVTAGLAAAADLELPLTLRGTASSLVFTTGHDMYGEALPDWARLAAGGMTLAIYMGRSVAADIAARLADAGLSEDTPVAVVENASRPDKRMLVGTLNDLPALADRDDLSGPGLVIVGEAVAAARLDRAEPLHVSERLAA</sequence>
<organism evidence="18 19">
    <name type="scientific">Afifella marina DSM 2698</name>
    <dbReference type="NCBI Taxonomy" id="1120955"/>
    <lineage>
        <taxon>Bacteria</taxon>
        <taxon>Pseudomonadati</taxon>
        <taxon>Pseudomonadota</taxon>
        <taxon>Alphaproteobacteria</taxon>
        <taxon>Hyphomicrobiales</taxon>
        <taxon>Afifellaceae</taxon>
        <taxon>Afifella</taxon>
    </lineage>
</organism>
<dbReference type="NCBIfam" id="TIGR01470">
    <property type="entry name" value="cysG_Nterm"/>
    <property type="match status" value="1"/>
</dbReference>
<dbReference type="SUPFAM" id="SSF75615">
    <property type="entry name" value="Siroheme synthase middle domains-like"/>
    <property type="match status" value="1"/>
</dbReference>
<dbReference type="InterPro" id="IPR028281">
    <property type="entry name" value="Sirohaem_synthase_central"/>
</dbReference>
<dbReference type="GO" id="GO:0043115">
    <property type="term" value="F:precorrin-2 dehydrogenase activity"/>
    <property type="evidence" value="ECO:0007669"/>
    <property type="project" value="UniProtKB-EC"/>
</dbReference>
<dbReference type="Gene3D" id="3.40.50.720">
    <property type="entry name" value="NAD(P)-binding Rossmann-like Domain"/>
    <property type="match status" value="1"/>
</dbReference>
<dbReference type="InterPro" id="IPR006366">
    <property type="entry name" value="CobA/CysG_C"/>
</dbReference>
<dbReference type="InterPro" id="IPR035996">
    <property type="entry name" value="4pyrrol_Methylase_sf"/>
</dbReference>
<dbReference type="Gene3D" id="3.40.1010.10">
    <property type="entry name" value="Cobalt-precorrin-4 Transmethylase, Domain 1"/>
    <property type="match status" value="1"/>
</dbReference>
<dbReference type="InterPro" id="IPR014777">
    <property type="entry name" value="4pyrrole_Mease_sub1"/>
</dbReference>
<evidence type="ECO:0000256" key="9">
    <source>
        <dbReference type="ARBA" id="ARBA00023239"/>
    </source>
</evidence>
<dbReference type="InterPro" id="IPR000878">
    <property type="entry name" value="4pyrrol_Mease"/>
</dbReference>
<evidence type="ECO:0000256" key="4">
    <source>
        <dbReference type="ARBA" id="ARBA00022603"/>
    </source>
</evidence>
<keyword evidence="5 18" id="KW-0808">Transferase</keyword>
<feature type="domain" description="Tetrapyrrole methylase" evidence="15">
    <location>
        <begin position="226"/>
        <end position="435"/>
    </location>
</feature>
<dbReference type="InterPro" id="IPR014776">
    <property type="entry name" value="4pyrrole_Mease_sub2"/>
</dbReference>
<reference evidence="18 19" key="1">
    <citation type="submission" date="2016-10" db="EMBL/GenBank/DDBJ databases">
        <authorList>
            <person name="de Groot N.N."/>
        </authorList>
    </citation>
    <scope>NUCLEOTIDE SEQUENCE [LARGE SCALE GENOMIC DNA]</scope>
    <source>
        <strain evidence="18 19">DSM 2698</strain>
    </source>
</reference>
<dbReference type="InterPro" id="IPR003043">
    <property type="entry name" value="Uropor_MeTrfase_CS"/>
</dbReference>
<keyword evidence="7" id="KW-0560">Oxidoreductase</keyword>
<keyword evidence="8" id="KW-0520">NAD</keyword>
<evidence type="ECO:0000256" key="6">
    <source>
        <dbReference type="ARBA" id="ARBA00022691"/>
    </source>
</evidence>
<dbReference type="GO" id="GO:0009236">
    <property type="term" value="P:cobalamin biosynthetic process"/>
    <property type="evidence" value="ECO:0007669"/>
    <property type="project" value="UniProtKB-KW"/>
</dbReference>
<evidence type="ECO:0000259" key="15">
    <source>
        <dbReference type="Pfam" id="PF00590"/>
    </source>
</evidence>
<keyword evidence="19" id="KW-1185">Reference proteome</keyword>
<dbReference type="PANTHER" id="PTHR45790">
    <property type="entry name" value="SIROHEME SYNTHASE-RELATED"/>
    <property type="match status" value="1"/>
</dbReference>
<dbReference type="Pfam" id="PF14824">
    <property type="entry name" value="Sirohm_synth_M"/>
    <property type="match status" value="1"/>
</dbReference>
<dbReference type="InterPro" id="IPR036291">
    <property type="entry name" value="NAD(P)-bd_dom_sf"/>
</dbReference>
<evidence type="ECO:0000259" key="17">
    <source>
        <dbReference type="Pfam" id="PF14824"/>
    </source>
</evidence>
<accession>A0A1G5NMT9</accession>
<evidence type="ECO:0000256" key="14">
    <source>
        <dbReference type="PIRSR" id="PIRSR036426-1"/>
    </source>
</evidence>
<comment type="similarity">
    <text evidence="2">Belongs to the precorrin methyltransferase family.</text>
</comment>
<evidence type="ECO:0000256" key="1">
    <source>
        <dbReference type="ARBA" id="ARBA00005010"/>
    </source>
</evidence>
<keyword evidence="4 18" id="KW-0489">Methyltransferase</keyword>
<feature type="domain" description="Sirohaem synthase dimerisation" evidence="16">
    <location>
        <begin position="159"/>
        <end position="215"/>
    </location>
</feature>
<dbReference type="SUPFAM" id="SSF51735">
    <property type="entry name" value="NAD(P)-binding Rossmann-fold domains"/>
    <property type="match status" value="1"/>
</dbReference>
<proteinExistence type="inferred from homology"/>
<evidence type="ECO:0000256" key="5">
    <source>
        <dbReference type="ARBA" id="ARBA00022679"/>
    </source>
</evidence>
<feature type="active site" description="Proton donor" evidence="14">
    <location>
        <position position="278"/>
    </location>
</feature>
<keyword evidence="6" id="KW-0949">S-adenosyl-L-methionine</keyword>
<dbReference type="GO" id="GO:0019354">
    <property type="term" value="P:siroheme biosynthetic process"/>
    <property type="evidence" value="ECO:0007669"/>
    <property type="project" value="UniProtKB-UniPathway"/>
</dbReference>
<dbReference type="InterPro" id="IPR050161">
    <property type="entry name" value="Siro_Cobalamin_biosynth"/>
</dbReference>
<comment type="pathway">
    <text evidence="1">Porphyrin-containing compound metabolism; siroheme biosynthesis; sirohydrochlorin from precorrin-2: step 1/1.</text>
</comment>
<dbReference type="InterPro" id="IPR037115">
    <property type="entry name" value="Sirohaem_synt_dimer_dom_sf"/>
</dbReference>
<gene>
    <name evidence="18" type="ORF">SAMN03080610_02327</name>
</gene>
<dbReference type="InterPro" id="IPR019478">
    <property type="entry name" value="Sirohaem_synthase_dimer_dom"/>
</dbReference>
<evidence type="ECO:0000313" key="19">
    <source>
        <dbReference type="Proteomes" id="UP000199347"/>
    </source>
</evidence>
<dbReference type="STRING" id="1120955.SAMN03080610_02327"/>
<dbReference type="EMBL" id="FMVW01000005">
    <property type="protein sequence ID" value="SCZ38716.1"/>
    <property type="molecule type" value="Genomic_DNA"/>
</dbReference>
<dbReference type="PANTHER" id="PTHR45790:SF3">
    <property type="entry name" value="S-ADENOSYL-L-METHIONINE-DEPENDENT UROPORPHYRINOGEN III METHYLTRANSFERASE, CHLOROPLASTIC"/>
    <property type="match status" value="1"/>
</dbReference>
<dbReference type="OrthoDB" id="9815856at2"/>
<feature type="domain" description="Siroheme synthase central" evidence="17">
    <location>
        <begin position="129"/>
        <end position="154"/>
    </location>
</feature>
<evidence type="ECO:0000256" key="7">
    <source>
        <dbReference type="ARBA" id="ARBA00023002"/>
    </source>
</evidence>
<dbReference type="CDD" id="cd11642">
    <property type="entry name" value="SUMT"/>
    <property type="match status" value="1"/>
</dbReference>
<keyword evidence="10" id="KW-0627">Porphyrin biosynthesis</keyword>
<dbReference type="FunFam" id="3.40.1010.10:FF:000001">
    <property type="entry name" value="Siroheme synthase"/>
    <property type="match status" value="1"/>
</dbReference>
<dbReference type="Gene3D" id="3.30.950.10">
    <property type="entry name" value="Methyltransferase, Cobalt-precorrin-4 Transmethylase, Domain 2"/>
    <property type="match status" value="1"/>
</dbReference>
<dbReference type="Pfam" id="PF00590">
    <property type="entry name" value="TP_methylase"/>
    <property type="match status" value="1"/>
</dbReference>
<dbReference type="GO" id="GO:0004851">
    <property type="term" value="F:uroporphyrin-III C-methyltransferase activity"/>
    <property type="evidence" value="ECO:0007669"/>
    <property type="project" value="InterPro"/>
</dbReference>
<dbReference type="Proteomes" id="UP000199347">
    <property type="component" value="Unassembled WGS sequence"/>
</dbReference>
<comment type="pathway">
    <text evidence="12">Porphyrin-containing compound metabolism; siroheme biosynthesis; precorrin-2 from uroporphyrinogen III: step 1/1.</text>
</comment>
<name>A0A1G5NMT9_AFIMA</name>
<dbReference type="Gene3D" id="3.30.160.110">
    <property type="entry name" value="Siroheme synthase, domain 2"/>
    <property type="match status" value="1"/>
</dbReference>
<keyword evidence="9" id="KW-0456">Lyase</keyword>
<dbReference type="SUPFAM" id="SSF53790">
    <property type="entry name" value="Tetrapyrrole methylase"/>
    <property type="match status" value="1"/>
</dbReference>
<evidence type="ECO:0000256" key="2">
    <source>
        <dbReference type="ARBA" id="ARBA00005879"/>
    </source>
</evidence>
<evidence type="ECO:0000256" key="3">
    <source>
        <dbReference type="ARBA" id="ARBA00022573"/>
    </source>
</evidence>
<dbReference type="NCBIfam" id="TIGR01469">
    <property type="entry name" value="cobA_cysG_Cterm"/>
    <property type="match status" value="1"/>
</dbReference>
<keyword evidence="11" id="KW-0511">Multifunctional enzyme</keyword>